<protein>
    <submittedName>
        <fullName evidence="5">Lrp/AsnC family transcriptional regulator</fullName>
    </submittedName>
</protein>
<accession>A0ABY4WGV4</accession>
<dbReference type="PANTHER" id="PTHR30154:SF34">
    <property type="entry name" value="TRANSCRIPTIONAL REGULATOR AZLB"/>
    <property type="match status" value="1"/>
</dbReference>
<dbReference type="InterPro" id="IPR019887">
    <property type="entry name" value="Tscrpt_reg_AsnC/Lrp_C"/>
</dbReference>
<dbReference type="RefSeq" id="WP_251873538.1">
    <property type="nucleotide sequence ID" value="NZ_CP098755.1"/>
</dbReference>
<proteinExistence type="predicted"/>
<reference evidence="5" key="1">
    <citation type="submission" date="2022-06" db="EMBL/GenBank/DDBJ databases">
        <title>Genome sequencing of Brevibacillus sp. BB3-R1.</title>
        <authorList>
            <person name="Heo J."/>
            <person name="Lee D."/>
            <person name="Won M."/>
            <person name="Han B.-H."/>
            <person name="Hong S.-B."/>
            <person name="Kwon S.-W."/>
        </authorList>
    </citation>
    <scope>NUCLEOTIDE SEQUENCE</scope>
    <source>
        <strain evidence="5">BB3-R1</strain>
    </source>
</reference>
<dbReference type="SUPFAM" id="SSF46785">
    <property type="entry name" value="Winged helix' DNA-binding domain"/>
    <property type="match status" value="1"/>
</dbReference>
<keyword evidence="3" id="KW-0804">Transcription</keyword>
<evidence type="ECO:0000259" key="4">
    <source>
        <dbReference type="PROSITE" id="PS50956"/>
    </source>
</evidence>
<name>A0ABY4WGV4_9BACL</name>
<sequence>MEGKMHRSLFSQLDDLDYAIANALQENARLPFTQIAKDLDVTEKTVRMRVQQMQEEGVLSLVGVVNPVKVGLNVQVYIQIAVEACKLDDVVAALNEIYEARLVVLTSGEYQLIIQVLLRDYDELSEFLMTKLNKIDGITKVNVINMLKVIKSRFKFIR</sequence>
<dbReference type="PANTHER" id="PTHR30154">
    <property type="entry name" value="LEUCINE-RESPONSIVE REGULATORY PROTEIN"/>
    <property type="match status" value="1"/>
</dbReference>
<evidence type="ECO:0000313" key="6">
    <source>
        <dbReference type="Proteomes" id="UP001056500"/>
    </source>
</evidence>
<dbReference type="Pfam" id="PF13404">
    <property type="entry name" value="HTH_AsnC-type"/>
    <property type="match status" value="1"/>
</dbReference>
<dbReference type="Gene3D" id="1.10.10.10">
    <property type="entry name" value="Winged helix-like DNA-binding domain superfamily/Winged helix DNA-binding domain"/>
    <property type="match status" value="1"/>
</dbReference>
<dbReference type="InterPro" id="IPR019888">
    <property type="entry name" value="Tscrpt_reg_AsnC-like"/>
</dbReference>
<evidence type="ECO:0000313" key="5">
    <source>
        <dbReference type="EMBL" id="USG66388.1"/>
    </source>
</evidence>
<dbReference type="InterPro" id="IPR036388">
    <property type="entry name" value="WH-like_DNA-bd_sf"/>
</dbReference>
<organism evidence="5 6">
    <name type="scientific">Brevibacillus ruminantium</name>
    <dbReference type="NCBI Taxonomy" id="2950604"/>
    <lineage>
        <taxon>Bacteria</taxon>
        <taxon>Bacillati</taxon>
        <taxon>Bacillota</taxon>
        <taxon>Bacilli</taxon>
        <taxon>Bacillales</taxon>
        <taxon>Paenibacillaceae</taxon>
        <taxon>Brevibacillus</taxon>
    </lineage>
</organism>
<evidence type="ECO:0000256" key="1">
    <source>
        <dbReference type="ARBA" id="ARBA00023015"/>
    </source>
</evidence>
<dbReference type="SUPFAM" id="SSF54909">
    <property type="entry name" value="Dimeric alpha+beta barrel"/>
    <property type="match status" value="1"/>
</dbReference>
<evidence type="ECO:0000256" key="3">
    <source>
        <dbReference type="ARBA" id="ARBA00023163"/>
    </source>
</evidence>
<feature type="domain" description="HTH asnC-type" evidence="4">
    <location>
        <begin position="13"/>
        <end position="73"/>
    </location>
</feature>
<keyword evidence="1" id="KW-0805">Transcription regulation</keyword>
<dbReference type="InterPro" id="IPR036390">
    <property type="entry name" value="WH_DNA-bd_sf"/>
</dbReference>
<dbReference type="Gene3D" id="3.30.70.920">
    <property type="match status" value="1"/>
</dbReference>
<gene>
    <name evidence="5" type="ORF">NDK47_03525</name>
</gene>
<dbReference type="EMBL" id="CP098755">
    <property type="protein sequence ID" value="USG66388.1"/>
    <property type="molecule type" value="Genomic_DNA"/>
</dbReference>
<dbReference type="Proteomes" id="UP001056500">
    <property type="component" value="Chromosome"/>
</dbReference>
<keyword evidence="6" id="KW-1185">Reference proteome</keyword>
<dbReference type="InterPro" id="IPR011008">
    <property type="entry name" value="Dimeric_a/b-barrel"/>
</dbReference>
<keyword evidence="2" id="KW-0238">DNA-binding</keyword>
<dbReference type="InterPro" id="IPR000485">
    <property type="entry name" value="AsnC-type_HTH_dom"/>
</dbReference>
<dbReference type="PROSITE" id="PS50956">
    <property type="entry name" value="HTH_ASNC_2"/>
    <property type="match status" value="1"/>
</dbReference>
<dbReference type="SMART" id="SM00344">
    <property type="entry name" value="HTH_ASNC"/>
    <property type="match status" value="1"/>
</dbReference>
<dbReference type="PRINTS" id="PR00033">
    <property type="entry name" value="HTHASNC"/>
</dbReference>
<dbReference type="Pfam" id="PF01037">
    <property type="entry name" value="AsnC_trans_reg"/>
    <property type="match status" value="1"/>
</dbReference>
<evidence type="ECO:0000256" key="2">
    <source>
        <dbReference type="ARBA" id="ARBA00023125"/>
    </source>
</evidence>